<comment type="similarity">
    <text evidence="1">Belongs to the CCM1 family.</text>
</comment>
<gene>
    <name evidence="7" type="ORF">LX32DRAFT_636895</name>
</gene>
<evidence type="ECO:0000256" key="2">
    <source>
        <dbReference type="ARBA" id="ARBA00022737"/>
    </source>
</evidence>
<name>A0AAD9HMJ8_9PEZI</name>
<dbReference type="Pfam" id="PF13041">
    <property type="entry name" value="PPR_2"/>
    <property type="match status" value="1"/>
</dbReference>
<comment type="subunit">
    <text evidence="4">Binds to mitochondrial small subunit 15S rRNA.</text>
</comment>
<evidence type="ECO:0000256" key="1">
    <source>
        <dbReference type="ARBA" id="ARBA00006192"/>
    </source>
</evidence>
<dbReference type="Proteomes" id="UP001232148">
    <property type="component" value="Unassembled WGS sequence"/>
</dbReference>
<organism evidence="7 8">
    <name type="scientific">Colletotrichum zoysiae</name>
    <dbReference type="NCBI Taxonomy" id="1216348"/>
    <lineage>
        <taxon>Eukaryota</taxon>
        <taxon>Fungi</taxon>
        <taxon>Dikarya</taxon>
        <taxon>Ascomycota</taxon>
        <taxon>Pezizomycotina</taxon>
        <taxon>Sordariomycetes</taxon>
        <taxon>Hypocreomycetidae</taxon>
        <taxon>Glomerellales</taxon>
        <taxon>Glomerellaceae</taxon>
        <taxon>Colletotrichum</taxon>
        <taxon>Colletotrichum graminicola species complex</taxon>
    </lineage>
</organism>
<feature type="repeat" description="PPR" evidence="5">
    <location>
        <begin position="574"/>
        <end position="608"/>
    </location>
</feature>
<dbReference type="AlphaFoldDB" id="A0AAD9HMJ8"/>
<evidence type="ECO:0000256" key="3">
    <source>
        <dbReference type="ARBA" id="ARBA00044493"/>
    </source>
</evidence>
<keyword evidence="2" id="KW-0677">Repeat</keyword>
<reference evidence="7" key="1">
    <citation type="submission" date="2021-06" db="EMBL/GenBank/DDBJ databases">
        <title>Comparative genomics, transcriptomics and evolutionary studies reveal genomic signatures of adaptation to plant cell wall in hemibiotrophic fungi.</title>
        <authorList>
            <consortium name="DOE Joint Genome Institute"/>
            <person name="Baroncelli R."/>
            <person name="Diaz J.F."/>
            <person name="Benocci T."/>
            <person name="Peng M."/>
            <person name="Battaglia E."/>
            <person name="Haridas S."/>
            <person name="Andreopoulos W."/>
            <person name="Labutti K."/>
            <person name="Pangilinan J."/>
            <person name="Floch G.L."/>
            <person name="Makela M.R."/>
            <person name="Henrissat B."/>
            <person name="Grigoriev I.V."/>
            <person name="Crouch J.A."/>
            <person name="De Vries R.P."/>
            <person name="Sukno S.A."/>
            <person name="Thon M.R."/>
        </authorList>
    </citation>
    <scope>NUCLEOTIDE SEQUENCE</scope>
    <source>
        <strain evidence="7">MAFF235873</strain>
    </source>
</reference>
<proteinExistence type="inferred from homology"/>
<comment type="function">
    <text evidence="3">Regulates mitochondrial small subunit maturation by controlling 15S rRNA 5'-end processing. Localizes to the 5' precursor of the 15S rRNA in a position that is subsequently occupied by mS47 in the mature yeast mtSSU. Uses structure and sequence-specific RNA recognition, binding to a single-stranded region of the precursor and specifically recognizing bases -6 to -1. The exchange of Ccm1 for mS47 is coupled to the irreversible removal of precursor rRNA that is accompanied by conformational changes of the mitoribosomal proteins uS5m and mS26. These conformational changes signal completion of 5'-end rRNA processing through protection of the mature 5'-end of the 15S rRNA and stabilization of mS47. The removal of the 5' precursor together with the dissociation of Ccm1 may be catalyzed by the 5'-3' exoribonuclease Pet127. Involved in the specific removal of group I introns in mitochondrial encoded transcripts.</text>
</comment>
<comment type="caution">
    <text evidence="7">The sequence shown here is derived from an EMBL/GenBank/DDBJ whole genome shotgun (WGS) entry which is preliminary data.</text>
</comment>
<dbReference type="InterPro" id="IPR011990">
    <property type="entry name" value="TPR-like_helical_dom_sf"/>
</dbReference>
<keyword evidence="8" id="KW-1185">Reference proteome</keyword>
<dbReference type="Pfam" id="PF13812">
    <property type="entry name" value="PPR_3"/>
    <property type="match status" value="1"/>
</dbReference>
<dbReference type="PROSITE" id="PS51375">
    <property type="entry name" value="PPR"/>
    <property type="match status" value="1"/>
</dbReference>
<dbReference type="InterPro" id="IPR002885">
    <property type="entry name" value="PPR_rpt"/>
</dbReference>
<dbReference type="Gene3D" id="1.25.40.10">
    <property type="entry name" value="Tetratricopeptide repeat domain"/>
    <property type="match status" value="3"/>
</dbReference>
<evidence type="ECO:0000313" key="8">
    <source>
        <dbReference type="Proteomes" id="UP001232148"/>
    </source>
</evidence>
<accession>A0AAD9HMJ8</accession>
<evidence type="ECO:0000313" key="7">
    <source>
        <dbReference type="EMBL" id="KAK2031880.1"/>
    </source>
</evidence>
<evidence type="ECO:0000256" key="5">
    <source>
        <dbReference type="PROSITE-ProRule" id="PRU00708"/>
    </source>
</evidence>
<dbReference type="EMBL" id="MU842836">
    <property type="protein sequence ID" value="KAK2031880.1"/>
    <property type="molecule type" value="Genomic_DNA"/>
</dbReference>
<evidence type="ECO:0000256" key="6">
    <source>
        <dbReference type="SAM" id="MobiDB-lite"/>
    </source>
</evidence>
<dbReference type="PANTHER" id="PTHR47447">
    <property type="entry name" value="OS03G0856100 PROTEIN"/>
    <property type="match status" value="1"/>
</dbReference>
<dbReference type="PANTHER" id="PTHR47447:SF17">
    <property type="entry name" value="OS12G0638900 PROTEIN"/>
    <property type="match status" value="1"/>
</dbReference>
<protein>
    <submittedName>
        <fullName evidence="7">Pentatricopeptide repeat domain-containing protein</fullName>
    </submittedName>
</protein>
<feature type="region of interest" description="Disordered" evidence="6">
    <location>
        <begin position="22"/>
        <end position="68"/>
    </location>
</feature>
<sequence length="818" mass="92018">MLASKTVCAHCRSRLLAGAAHIGTARQSSTATAKPSRRTTRPDRTRPRIPPRIPARAKTSDSVSDPGTKQRALDLFEEIVSSKLHAPSPSHGPDITRPYRLADELDMIAKNKEKLSATEVAARSYMALKTKLVPMSQQPDTRLPPSLVTKAKVAVTQMAAAKLSAVGDAELPSLADICKLYADLNNIKAPRRLELMNELLRSIVSSRTELGAEPVEERLLDDLVECWKHFSGLRRVGSGMASPTEFWITSRPDLLPTEDDPVRLFRSLFSLFSANETPGLVPALVTTFVLFSEPGHVLSMAREEARPLLEALDPIVKRFGRDELQLLFDGYPELWAYVQPRADWRVTRTAPEAWKESDAPAVEKNPKKTPRKGLFSHVMWHKRFEMAFRAPGLSVARQAWRDLTVPVKDEKRPVSLRAAPELFDYILFLNCGKRDEGSSKLTSEILAYMKNIGLQPSIKTYTAMMNGWKQARQLEPIEQMWAMISRTTLRLDEQIWSVRISALGQLGPERASLVALKEMDAQWDEAVRMGTQNRAVKPGIVCVNAAVSGLLFRNRMDVIHGVLKWATDKGMEPDIYTYNMLLAQMLKRGATEEVDALLTSMKAARLEPDAATFTIILEAAFADLDKQTPDEQREAIDQVFSEMAACGIKPNQSAFAKMLHVLVKQGAAADHAVSLVLAHLRKSELQPSTEMCTILVEYYVNRERPDLDSLRALVADRRARTRALTDRVFWESVIRHYHRAGDLYGALEIVYDLDDWGIWPALPLLHPLLRSLITKRDWDGAKKLVLTVRRQARPQAMQQEGRYWKHAFWAAAKDYDLL</sequence>
<evidence type="ECO:0000256" key="4">
    <source>
        <dbReference type="ARBA" id="ARBA00044511"/>
    </source>
</evidence>